<keyword evidence="1" id="KW-0175">Coiled coil</keyword>
<evidence type="ECO:0000256" key="1">
    <source>
        <dbReference type="SAM" id="Coils"/>
    </source>
</evidence>
<protein>
    <submittedName>
        <fullName evidence="2">Cell division protein ZapA</fullName>
    </submittedName>
</protein>
<feature type="coiled-coil region" evidence="1">
    <location>
        <begin position="56"/>
        <end position="83"/>
    </location>
</feature>
<keyword evidence="3" id="KW-1185">Reference proteome</keyword>
<dbReference type="EMBL" id="VDCH01000008">
    <property type="protein sequence ID" value="TNJ39171.1"/>
    <property type="molecule type" value="Genomic_DNA"/>
</dbReference>
<gene>
    <name evidence="2" type="primary">zapA</name>
    <name evidence="2" type="ORF">FGF66_05335</name>
</gene>
<name>A0A5C4S8T6_CHLTI</name>
<dbReference type="OrthoDB" id="595328at2"/>
<evidence type="ECO:0000313" key="3">
    <source>
        <dbReference type="Proteomes" id="UP000308271"/>
    </source>
</evidence>
<proteinExistence type="predicted"/>
<organism evidence="2 3">
    <name type="scientific">Chlorobaculum thiosulfatiphilum</name>
    <name type="common">Chlorobium limicola f.sp. thiosulfatophilum</name>
    <dbReference type="NCBI Taxonomy" id="115852"/>
    <lineage>
        <taxon>Bacteria</taxon>
        <taxon>Pseudomonadati</taxon>
        <taxon>Chlorobiota</taxon>
        <taxon>Chlorobiia</taxon>
        <taxon>Chlorobiales</taxon>
        <taxon>Chlorobiaceae</taxon>
        <taxon>Chlorobaculum</taxon>
    </lineage>
</organism>
<dbReference type="GO" id="GO:0051301">
    <property type="term" value="P:cell division"/>
    <property type="evidence" value="ECO:0007669"/>
    <property type="project" value="UniProtKB-KW"/>
</dbReference>
<keyword evidence="2" id="KW-0132">Cell division</keyword>
<dbReference type="AlphaFoldDB" id="A0A5C4S8T6"/>
<sequence>MSMEKINVNVYGDNYPLRVENSELTGKAAKDVDGVMRRFAAKAPDLEAKKLAVLAAVQFAEKKNELEEELSQLRQKMAHINDFIEQNLR</sequence>
<dbReference type="InterPro" id="IPR007838">
    <property type="entry name" value="Cell_div_ZapA-like"/>
</dbReference>
<dbReference type="InterPro" id="IPR036192">
    <property type="entry name" value="Cell_div_ZapA-like_sf"/>
</dbReference>
<accession>A0A5C4S8T6</accession>
<dbReference type="Pfam" id="PF05164">
    <property type="entry name" value="ZapA"/>
    <property type="match status" value="1"/>
</dbReference>
<keyword evidence="2" id="KW-0131">Cell cycle</keyword>
<dbReference type="SUPFAM" id="SSF102829">
    <property type="entry name" value="Cell division protein ZapA-like"/>
    <property type="match status" value="1"/>
</dbReference>
<comment type="caution">
    <text evidence="2">The sequence shown here is derived from an EMBL/GenBank/DDBJ whole genome shotgun (WGS) entry which is preliminary data.</text>
</comment>
<dbReference type="Proteomes" id="UP000308271">
    <property type="component" value="Unassembled WGS sequence"/>
</dbReference>
<reference evidence="2 3" key="1">
    <citation type="submission" date="2019-05" db="EMBL/GenBank/DDBJ databases">
        <title>Draft Whole-Genome sequence of the green sulfur bacterium Chlorobaculum thiosulfatiphilum DSM 249.</title>
        <authorList>
            <person name="Meyer T.E."/>
            <person name="Kyndt J.A."/>
        </authorList>
    </citation>
    <scope>NUCLEOTIDE SEQUENCE [LARGE SCALE GENOMIC DNA]</scope>
    <source>
        <strain evidence="2 3">DSM 249</strain>
    </source>
</reference>
<evidence type="ECO:0000313" key="2">
    <source>
        <dbReference type="EMBL" id="TNJ39171.1"/>
    </source>
</evidence>